<dbReference type="OrthoDB" id="433124at2759"/>
<evidence type="ECO:0000256" key="1">
    <source>
        <dbReference type="ARBA" id="ARBA00004477"/>
    </source>
</evidence>
<evidence type="ECO:0000259" key="8">
    <source>
        <dbReference type="PROSITE" id="PS51751"/>
    </source>
</evidence>
<organism evidence="9 10">
    <name type="scientific">Schizophyllum amplum</name>
    <dbReference type="NCBI Taxonomy" id="97359"/>
    <lineage>
        <taxon>Eukaryota</taxon>
        <taxon>Fungi</taxon>
        <taxon>Dikarya</taxon>
        <taxon>Basidiomycota</taxon>
        <taxon>Agaricomycotina</taxon>
        <taxon>Agaricomycetes</taxon>
        <taxon>Agaricomycetidae</taxon>
        <taxon>Agaricales</taxon>
        <taxon>Schizophyllaceae</taxon>
        <taxon>Schizophyllum</taxon>
    </lineage>
</organism>
<evidence type="ECO:0000256" key="4">
    <source>
        <dbReference type="ARBA" id="ARBA00022824"/>
    </source>
</evidence>
<dbReference type="InterPro" id="IPR033118">
    <property type="entry name" value="EXPERA"/>
</dbReference>
<evidence type="ECO:0000313" key="10">
    <source>
        <dbReference type="Proteomes" id="UP000320762"/>
    </source>
</evidence>
<evidence type="ECO:0000256" key="3">
    <source>
        <dbReference type="ARBA" id="ARBA00022692"/>
    </source>
</evidence>
<feature type="transmembrane region" description="Helical" evidence="7">
    <location>
        <begin position="75"/>
        <end position="95"/>
    </location>
</feature>
<gene>
    <name evidence="9" type="ORF">BD626DRAFT_505402</name>
</gene>
<feature type="transmembrane region" description="Helical" evidence="7">
    <location>
        <begin position="147"/>
        <end position="169"/>
    </location>
</feature>
<dbReference type="PIRSF" id="PIRSF031032">
    <property type="entry name" value="TMP_97_prd"/>
    <property type="match status" value="1"/>
</dbReference>
<dbReference type="EMBL" id="VDMD01000022">
    <property type="protein sequence ID" value="TRM60451.1"/>
    <property type="molecule type" value="Genomic_DNA"/>
</dbReference>
<proteinExistence type="inferred from homology"/>
<dbReference type="Proteomes" id="UP000320762">
    <property type="component" value="Unassembled WGS sequence"/>
</dbReference>
<dbReference type="Pfam" id="PF05241">
    <property type="entry name" value="EBP"/>
    <property type="match status" value="1"/>
</dbReference>
<comment type="caution">
    <text evidence="9">The sequence shown here is derived from an EMBL/GenBank/DDBJ whole genome shotgun (WGS) entry which is preliminary data.</text>
</comment>
<dbReference type="AlphaFoldDB" id="A0A550C6M2"/>
<keyword evidence="4 7" id="KW-0256">Endoplasmic reticulum</keyword>
<keyword evidence="5 7" id="KW-1133">Transmembrane helix</keyword>
<accession>A0A550C6M2</accession>
<sequence>MEFVYVIYFLVSHPHHIPPTLLLDLQSIYPKDAVPAFMSGLLRSYFDYLHDPLVGSAAGFYGEKAAAEMLWLKSFMALEAVFQLPVFFIGSYCLIKGIRSIYPLLLIYGASTATTTLPCLVYLYTTPNTDEWTQANNVPSVTPEERLILLSSYVPYFAIPLIMALDMAARLGRSKKTGKAAKRD</sequence>
<evidence type="ECO:0000313" key="9">
    <source>
        <dbReference type="EMBL" id="TRM60451.1"/>
    </source>
</evidence>
<reference evidence="9 10" key="1">
    <citation type="journal article" date="2019" name="New Phytol.">
        <title>Comparative genomics reveals unique wood-decay strategies and fruiting body development in the Schizophyllaceae.</title>
        <authorList>
            <person name="Almasi E."/>
            <person name="Sahu N."/>
            <person name="Krizsan K."/>
            <person name="Balint B."/>
            <person name="Kovacs G.M."/>
            <person name="Kiss B."/>
            <person name="Cseklye J."/>
            <person name="Drula E."/>
            <person name="Henrissat B."/>
            <person name="Nagy I."/>
            <person name="Chovatia M."/>
            <person name="Adam C."/>
            <person name="LaButti K."/>
            <person name="Lipzen A."/>
            <person name="Riley R."/>
            <person name="Grigoriev I.V."/>
            <person name="Nagy L.G."/>
        </authorList>
    </citation>
    <scope>NUCLEOTIDE SEQUENCE [LARGE SCALE GENOMIC DNA]</scope>
    <source>
        <strain evidence="9 10">NL-1724</strain>
    </source>
</reference>
<comment type="subcellular location">
    <subcellularLocation>
        <location evidence="1">Endoplasmic reticulum membrane</location>
        <topology evidence="1">Multi-pass membrane protein</topology>
    </subcellularLocation>
</comment>
<keyword evidence="6 7" id="KW-0472">Membrane</keyword>
<feature type="domain" description="EXPERA" evidence="8">
    <location>
        <begin position="1"/>
        <end position="164"/>
    </location>
</feature>
<dbReference type="STRING" id="97359.A0A550C6M2"/>
<name>A0A550C6M2_9AGAR</name>
<evidence type="ECO:0000256" key="2">
    <source>
        <dbReference type="ARBA" id="ARBA00009096"/>
    </source>
</evidence>
<evidence type="ECO:0000256" key="5">
    <source>
        <dbReference type="ARBA" id="ARBA00022989"/>
    </source>
</evidence>
<keyword evidence="10" id="KW-1185">Reference proteome</keyword>
<dbReference type="PROSITE" id="PS51751">
    <property type="entry name" value="EXPERA"/>
    <property type="match status" value="1"/>
</dbReference>
<dbReference type="GO" id="GO:0005789">
    <property type="term" value="C:endoplasmic reticulum membrane"/>
    <property type="evidence" value="ECO:0007669"/>
    <property type="project" value="UniProtKB-SubCell"/>
</dbReference>
<comment type="similarity">
    <text evidence="2">Belongs to the TMEM97/sigma-2 receptor family.</text>
</comment>
<protein>
    <recommendedName>
        <fullName evidence="7">Efficient mitochondria targeting-associated protein 19</fullName>
    </recommendedName>
</protein>
<keyword evidence="3 7" id="KW-0812">Transmembrane</keyword>
<evidence type="ECO:0000256" key="6">
    <source>
        <dbReference type="ARBA" id="ARBA00023136"/>
    </source>
</evidence>
<evidence type="ECO:0000256" key="7">
    <source>
        <dbReference type="PIRNR" id="PIRNR031032"/>
    </source>
</evidence>
<feature type="transmembrane region" description="Helical" evidence="7">
    <location>
        <begin position="102"/>
        <end position="124"/>
    </location>
</feature>
<dbReference type="PANTHER" id="PTHR31204">
    <property type="entry name" value="SIGMA INTRACELLULAR RECEPTOR 2"/>
    <property type="match status" value="1"/>
</dbReference>
<dbReference type="InterPro" id="IPR016964">
    <property type="entry name" value="Sigma2_recept"/>
</dbReference>
<dbReference type="InterPro" id="IPR051987">
    <property type="entry name" value="Sigma-2_receptor-like"/>
</dbReference>
<dbReference type="PANTHER" id="PTHR31204:SF1">
    <property type="entry name" value="SIGMA INTRACELLULAR RECEPTOR 2"/>
    <property type="match status" value="1"/>
</dbReference>